<dbReference type="GO" id="GO:0007052">
    <property type="term" value="P:mitotic spindle organization"/>
    <property type="evidence" value="ECO:0007669"/>
    <property type="project" value="TreeGrafter"/>
</dbReference>
<evidence type="ECO:0000313" key="9">
    <source>
        <dbReference type="EMBL" id="RNF00114.1"/>
    </source>
</evidence>
<dbReference type="InterPro" id="IPR036961">
    <property type="entry name" value="Kinesin_motor_dom_sf"/>
</dbReference>
<feature type="coiled-coil region" evidence="7">
    <location>
        <begin position="542"/>
        <end position="569"/>
    </location>
</feature>
<dbReference type="GeneID" id="40331730"/>
<dbReference type="GO" id="GO:0005875">
    <property type="term" value="C:microtubule associated complex"/>
    <property type="evidence" value="ECO:0007669"/>
    <property type="project" value="TreeGrafter"/>
</dbReference>
<dbReference type="VEuPathDB" id="TriTrypDB:TRSC58_05850"/>
<gene>
    <name evidence="9" type="ORF">TraAM80_07797</name>
</gene>
<dbReference type="InterPro" id="IPR027640">
    <property type="entry name" value="Kinesin-like_fam"/>
</dbReference>
<dbReference type="GO" id="GO:0008017">
    <property type="term" value="F:microtubule binding"/>
    <property type="evidence" value="ECO:0007669"/>
    <property type="project" value="InterPro"/>
</dbReference>
<dbReference type="AlphaFoldDB" id="A0A422N3U0"/>
<keyword evidence="6" id="KW-0505">Motor protein</keyword>
<evidence type="ECO:0000256" key="4">
    <source>
        <dbReference type="ARBA" id="ARBA00022840"/>
    </source>
</evidence>
<dbReference type="SMART" id="SM00129">
    <property type="entry name" value="KISc"/>
    <property type="match status" value="1"/>
</dbReference>
<keyword evidence="2" id="KW-0963">Cytoplasm</keyword>
<evidence type="ECO:0000256" key="1">
    <source>
        <dbReference type="ARBA" id="ARBA00004496"/>
    </source>
</evidence>
<evidence type="ECO:0000256" key="5">
    <source>
        <dbReference type="ARBA" id="ARBA00023054"/>
    </source>
</evidence>
<accession>A0A422N3U0</accession>
<dbReference type="OrthoDB" id="252010at2759"/>
<feature type="coiled-coil region" evidence="7">
    <location>
        <begin position="460"/>
        <end position="487"/>
    </location>
</feature>
<dbReference type="PROSITE" id="PS50067">
    <property type="entry name" value="KINESIN_MOTOR_2"/>
    <property type="match status" value="1"/>
</dbReference>
<feature type="domain" description="Kinesin motor" evidence="8">
    <location>
        <begin position="5"/>
        <end position="333"/>
    </location>
</feature>
<dbReference type="GO" id="GO:0051231">
    <property type="term" value="P:spindle elongation"/>
    <property type="evidence" value="ECO:0007669"/>
    <property type="project" value="TreeGrafter"/>
</dbReference>
<dbReference type="Pfam" id="PF00225">
    <property type="entry name" value="Kinesin"/>
    <property type="match status" value="1"/>
</dbReference>
<comment type="subcellular location">
    <subcellularLocation>
        <location evidence="1">Cytoplasm</location>
    </subcellularLocation>
</comment>
<protein>
    <submittedName>
        <fullName evidence="9">Kinesin motor domain containing protein</fullName>
    </submittedName>
</protein>
<dbReference type="InterPro" id="IPR027417">
    <property type="entry name" value="P-loop_NTPase"/>
</dbReference>
<feature type="binding site" evidence="6">
    <location>
        <begin position="84"/>
        <end position="91"/>
    </location>
    <ligand>
        <name>ATP</name>
        <dbReference type="ChEBI" id="CHEBI:30616"/>
    </ligand>
</feature>
<keyword evidence="4 6" id="KW-0067">ATP-binding</keyword>
<evidence type="ECO:0000256" key="6">
    <source>
        <dbReference type="PROSITE-ProRule" id="PRU00283"/>
    </source>
</evidence>
<dbReference type="RefSeq" id="XP_029235581.1">
    <property type="nucleotide sequence ID" value="XM_029384575.1"/>
</dbReference>
<dbReference type="GO" id="GO:0005524">
    <property type="term" value="F:ATP binding"/>
    <property type="evidence" value="ECO:0007669"/>
    <property type="project" value="UniProtKB-UniRule"/>
</dbReference>
<dbReference type="GO" id="GO:0007018">
    <property type="term" value="P:microtubule-based movement"/>
    <property type="evidence" value="ECO:0007669"/>
    <property type="project" value="InterPro"/>
</dbReference>
<evidence type="ECO:0000256" key="2">
    <source>
        <dbReference type="ARBA" id="ARBA00022490"/>
    </source>
</evidence>
<dbReference type="PANTHER" id="PTHR47969:SF15">
    <property type="entry name" value="CHROMOSOME-ASSOCIATED KINESIN KIF4A-RELATED"/>
    <property type="match status" value="1"/>
</dbReference>
<keyword evidence="3 6" id="KW-0547">Nucleotide-binding</keyword>
<evidence type="ECO:0000259" key="8">
    <source>
        <dbReference type="PROSITE" id="PS50067"/>
    </source>
</evidence>
<dbReference type="Gene3D" id="3.40.850.10">
    <property type="entry name" value="Kinesin motor domain"/>
    <property type="match status" value="1"/>
</dbReference>
<keyword evidence="5 7" id="KW-0175">Coiled coil</keyword>
<comment type="caution">
    <text evidence="9">The sequence shown here is derived from an EMBL/GenBank/DDBJ whole genome shotgun (WGS) entry which is preliminary data.</text>
</comment>
<proteinExistence type="inferred from homology"/>
<comment type="similarity">
    <text evidence="6">Belongs to the TRAFAC class myosin-kinesin ATPase superfamily. Kinesin family.</text>
</comment>
<dbReference type="GO" id="GO:0005737">
    <property type="term" value="C:cytoplasm"/>
    <property type="evidence" value="ECO:0007669"/>
    <property type="project" value="UniProtKB-SubCell"/>
</dbReference>
<dbReference type="Gene3D" id="1.20.5.340">
    <property type="match status" value="1"/>
</dbReference>
<feature type="coiled-coil region" evidence="7">
    <location>
        <begin position="605"/>
        <end position="646"/>
    </location>
</feature>
<sequence>MSLKPAHCFVRVRPLTDDELRAQEPSCLTAEPEKRCIRVGQTDSYHFDGVFHAATTLQEICDTLVVGLVREVLKGYQEAVLLYGPTGGGKTHTLNQLLPVVVRLLLQVADLERLTYETTVTMECVELYMERVSDLFDPSKTDLQLREFPDTGVYVRGATEMPIRSPEELTQVWRKAELSRSRNATRLNATNTHRHCLVTLKIRRRRKLRNDYTLNEETFDSDEVPSSLVTTGRIYFADLAGCERLKDSGNDGVRQAETITINQSLSSLCSVMNALTDPKKTHVPFRDSKLTRLLQEPLGRDGRCYVLLCLPPSERYLPETRLALAFGVRAMSIMQQAVSRKQVDPTTHLVEVQHWLASRVHLLEAQVRRLTSSTFVECPRCIEKEIKLHDLSEEIKRQEAIIFHTKEEYDVSLFRLRSALETAQNDSEHYRKKSTKSAVSDEDAYEQKMRVLNEYWTGYAASLQEELEKTEQERDDACCELRILSDEIRHLRGIGHLIDSSHPNPGITEHNKNKDYNHTDVSTFIDNNGSIEKEPENLQEQLSTAEATAAELRTENKRLLHACSSLRTELCEAQQRAAELGDASVEVGELQTLCHNLRQGLDAAEQRGMQQRENLQEQLSTAEATAAELRTENKRLLHACSSLRTELCEAQQRAAELGVCDFLSRKPLKKGGNVSVFRGDCAQASLRNRKKHFCCWRSKLSSAIDELSGITQSEGSGVRIGLVSDDNLTVDVSNVVVPDAASVDSTAIVLMDIEAAL</sequence>
<evidence type="ECO:0000256" key="7">
    <source>
        <dbReference type="SAM" id="Coils"/>
    </source>
</evidence>
<dbReference type="SUPFAM" id="SSF52540">
    <property type="entry name" value="P-loop containing nucleoside triphosphate hydrolases"/>
    <property type="match status" value="1"/>
</dbReference>
<dbReference type="PRINTS" id="PR00380">
    <property type="entry name" value="KINESINHEAVY"/>
</dbReference>
<keyword evidence="10" id="KW-1185">Reference proteome</keyword>
<organism evidence="9 10">
    <name type="scientific">Trypanosoma rangeli</name>
    <dbReference type="NCBI Taxonomy" id="5698"/>
    <lineage>
        <taxon>Eukaryota</taxon>
        <taxon>Discoba</taxon>
        <taxon>Euglenozoa</taxon>
        <taxon>Kinetoplastea</taxon>
        <taxon>Metakinetoplastina</taxon>
        <taxon>Trypanosomatida</taxon>
        <taxon>Trypanosomatidae</taxon>
        <taxon>Trypanosoma</taxon>
        <taxon>Herpetosoma</taxon>
    </lineage>
</organism>
<dbReference type="InterPro" id="IPR001752">
    <property type="entry name" value="Kinesin_motor_dom"/>
</dbReference>
<evidence type="ECO:0000313" key="10">
    <source>
        <dbReference type="Proteomes" id="UP000283634"/>
    </source>
</evidence>
<dbReference type="PANTHER" id="PTHR47969">
    <property type="entry name" value="CHROMOSOME-ASSOCIATED KINESIN KIF4A-RELATED"/>
    <property type="match status" value="1"/>
</dbReference>
<dbReference type="GO" id="GO:0003777">
    <property type="term" value="F:microtubule motor activity"/>
    <property type="evidence" value="ECO:0007669"/>
    <property type="project" value="InterPro"/>
</dbReference>
<dbReference type="EMBL" id="MKGL01000344">
    <property type="protein sequence ID" value="RNF00114.1"/>
    <property type="molecule type" value="Genomic_DNA"/>
</dbReference>
<dbReference type="Proteomes" id="UP000283634">
    <property type="component" value="Unassembled WGS sequence"/>
</dbReference>
<evidence type="ECO:0000256" key="3">
    <source>
        <dbReference type="ARBA" id="ARBA00022741"/>
    </source>
</evidence>
<reference evidence="9 10" key="1">
    <citation type="journal article" date="2018" name="BMC Genomics">
        <title>Genomic comparison of Trypanosoma conorhini and Trypanosoma rangeli to Trypanosoma cruzi strains of high and low virulence.</title>
        <authorList>
            <person name="Bradwell K.R."/>
            <person name="Koparde V.N."/>
            <person name="Matveyev A.V."/>
            <person name="Serrano M.G."/>
            <person name="Alves J.M."/>
            <person name="Parikh H."/>
            <person name="Huang B."/>
            <person name="Lee V."/>
            <person name="Espinosa-Alvarez O."/>
            <person name="Ortiz P.A."/>
            <person name="Costa-Martins A.G."/>
            <person name="Teixeira M.M."/>
            <person name="Buck G.A."/>
        </authorList>
    </citation>
    <scope>NUCLEOTIDE SEQUENCE [LARGE SCALE GENOMIC DNA]</scope>
    <source>
        <strain evidence="9 10">AM80</strain>
    </source>
</reference>
<name>A0A422N3U0_TRYRA</name>